<comment type="similarity">
    <text evidence="2">Belongs to the TsaE family.</text>
</comment>
<evidence type="ECO:0000256" key="1">
    <source>
        <dbReference type="ARBA" id="ARBA00004496"/>
    </source>
</evidence>
<evidence type="ECO:0000313" key="12">
    <source>
        <dbReference type="Proteomes" id="UP000192602"/>
    </source>
</evidence>
<dbReference type="PANTHER" id="PTHR33540:SF2">
    <property type="entry name" value="TRNA THREONYLCARBAMOYLADENOSINE BIOSYNTHESIS PROTEIN TSAE"/>
    <property type="match status" value="1"/>
</dbReference>
<keyword evidence="12" id="KW-1185">Reference proteome</keyword>
<evidence type="ECO:0000313" key="11">
    <source>
        <dbReference type="EMBL" id="SMC09770.1"/>
    </source>
</evidence>
<dbReference type="STRING" id="1069081.SAMN05660197_1592"/>
<sequence>MKIEADLHNLDEVIACIKRSGKKIVLLQGTLGSGKTTLVKAFAKKEPVTSPTFSIQQIYGGDIYHYDLYNAGFEKFLELGLFEELEKPGYHFIEWADENMEEFLRQSGFSYLKILITPQKEKRVYECILS</sequence>
<evidence type="ECO:0000256" key="2">
    <source>
        <dbReference type="ARBA" id="ARBA00007599"/>
    </source>
</evidence>
<gene>
    <name evidence="11" type="ORF">SAMN05660197_1592</name>
</gene>
<dbReference type="Proteomes" id="UP000192602">
    <property type="component" value="Unassembled WGS sequence"/>
</dbReference>
<keyword evidence="4" id="KW-0963">Cytoplasm</keyword>
<dbReference type="Pfam" id="PF02367">
    <property type="entry name" value="TsaE"/>
    <property type="match status" value="1"/>
</dbReference>
<dbReference type="InterPro" id="IPR027417">
    <property type="entry name" value="P-loop_NTPase"/>
</dbReference>
<dbReference type="NCBIfam" id="TIGR00150">
    <property type="entry name" value="T6A_YjeE"/>
    <property type="match status" value="1"/>
</dbReference>
<dbReference type="SUPFAM" id="SSF52540">
    <property type="entry name" value="P-loop containing nucleoside triphosphate hydrolases"/>
    <property type="match status" value="1"/>
</dbReference>
<keyword evidence="7" id="KW-0547">Nucleotide-binding</keyword>
<evidence type="ECO:0000256" key="5">
    <source>
        <dbReference type="ARBA" id="ARBA00022694"/>
    </source>
</evidence>
<evidence type="ECO:0000256" key="10">
    <source>
        <dbReference type="ARBA" id="ARBA00032441"/>
    </source>
</evidence>
<reference evidence="12" key="1">
    <citation type="submission" date="2017-04" db="EMBL/GenBank/DDBJ databases">
        <authorList>
            <person name="Varghese N."/>
            <person name="Submissions S."/>
        </authorList>
    </citation>
    <scope>NUCLEOTIDE SEQUENCE [LARGE SCALE GENOMIC DNA]</scope>
    <source>
        <strain evidence="12">DSM 16512</strain>
    </source>
</reference>
<dbReference type="AlphaFoldDB" id="A0A1W1WUQ7"/>
<accession>A0A1W1WUQ7</accession>
<evidence type="ECO:0000256" key="4">
    <source>
        <dbReference type="ARBA" id="ARBA00022490"/>
    </source>
</evidence>
<dbReference type="PANTHER" id="PTHR33540">
    <property type="entry name" value="TRNA THREONYLCARBAMOYLADENOSINE BIOSYNTHESIS PROTEIN TSAE"/>
    <property type="match status" value="1"/>
</dbReference>
<dbReference type="GO" id="GO:0005737">
    <property type="term" value="C:cytoplasm"/>
    <property type="evidence" value="ECO:0007669"/>
    <property type="project" value="UniProtKB-SubCell"/>
</dbReference>
<evidence type="ECO:0000256" key="8">
    <source>
        <dbReference type="ARBA" id="ARBA00022840"/>
    </source>
</evidence>
<keyword evidence="5" id="KW-0819">tRNA processing</keyword>
<dbReference type="EMBL" id="FWWZ01000001">
    <property type="protein sequence ID" value="SMC09770.1"/>
    <property type="molecule type" value="Genomic_DNA"/>
</dbReference>
<organism evidence="11 12">
    <name type="scientific">Nitratiruptor tergarcus DSM 16512</name>
    <dbReference type="NCBI Taxonomy" id="1069081"/>
    <lineage>
        <taxon>Bacteria</taxon>
        <taxon>Pseudomonadati</taxon>
        <taxon>Campylobacterota</taxon>
        <taxon>Epsilonproteobacteria</taxon>
        <taxon>Nautiliales</taxon>
        <taxon>Nitratiruptoraceae</taxon>
        <taxon>Nitratiruptor</taxon>
    </lineage>
</organism>
<dbReference type="Gene3D" id="3.40.50.300">
    <property type="entry name" value="P-loop containing nucleotide triphosphate hydrolases"/>
    <property type="match status" value="1"/>
</dbReference>
<dbReference type="GO" id="GO:0005524">
    <property type="term" value="F:ATP binding"/>
    <property type="evidence" value="ECO:0007669"/>
    <property type="project" value="UniProtKB-KW"/>
</dbReference>
<dbReference type="RefSeq" id="WP_084276003.1">
    <property type="nucleotide sequence ID" value="NZ_AP026671.1"/>
</dbReference>
<dbReference type="GO" id="GO:0046872">
    <property type="term" value="F:metal ion binding"/>
    <property type="evidence" value="ECO:0007669"/>
    <property type="project" value="UniProtKB-KW"/>
</dbReference>
<evidence type="ECO:0000256" key="6">
    <source>
        <dbReference type="ARBA" id="ARBA00022723"/>
    </source>
</evidence>
<dbReference type="GO" id="GO:0002949">
    <property type="term" value="P:tRNA threonylcarbamoyladenosine modification"/>
    <property type="evidence" value="ECO:0007669"/>
    <property type="project" value="InterPro"/>
</dbReference>
<dbReference type="OrthoDB" id="9815896at2"/>
<keyword evidence="6" id="KW-0479">Metal-binding</keyword>
<protein>
    <recommendedName>
        <fullName evidence="3">tRNA threonylcarbamoyladenosine biosynthesis protein TsaE</fullName>
    </recommendedName>
    <alternativeName>
        <fullName evidence="10">t(6)A37 threonylcarbamoyladenosine biosynthesis protein TsaE</fullName>
    </alternativeName>
</protein>
<dbReference type="InterPro" id="IPR003442">
    <property type="entry name" value="T6A_TsaE"/>
</dbReference>
<proteinExistence type="inferred from homology"/>
<evidence type="ECO:0000256" key="9">
    <source>
        <dbReference type="ARBA" id="ARBA00022842"/>
    </source>
</evidence>
<keyword evidence="9" id="KW-0460">Magnesium</keyword>
<keyword evidence="8" id="KW-0067">ATP-binding</keyword>
<name>A0A1W1WUQ7_9BACT</name>
<evidence type="ECO:0000256" key="7">
    <source>
        <dbReference type="ARBA" id="ARBA00022741"/>
    </source>
</evidence>
<comment type="subcellular location">
    <subcellularLocation>
        <location evidence="1">Cytoplasm</location>
    </subcellularLocation>
</comment>
<evidence type="ECO:0000256" key="3">
    <source>
        <dbReference type="ARBA" id="ARBA00019010"/>
    </source>
</evidence>